<sequence>MSWLPTEVVDLVIDEALSSDWSSALVACSLVSRQWVPRTRHHGFSSIHLVHSAEIDSITTFVPVLESPLATFASSVQQLRISVATQDGAESLPARHLLSLLARHGVAPTYLELRCGLHDLVGAVPLPSVTHLHLDMGCYGKMAPEEFVAMTEFIHGLAGLTSLTLHSPDAPGSIKSTYPPPKLRELEIRVPRVLDTILSMYDTPLVLPCLIIRSMRQSQWKDVLEYLDHASALDSLALLYCAPMTVLQLYPTLRHLTIGVPFRIMPSHILTALGSSSATQLETLTLNGTREQPWPGSLWSQWVEVDAVLADSVRLAQLRWIILCGGGRDYETIDTSLRDLRDHLPLCAAQGLLVLQYTSTPFPLPGWV</sequence>
<dbReference type="Proteomes" id="UP001221142">
    <property type="component" value="Unassembled WGS sequence"/>
</dbReference>
<dbReference type="SUPFAM" id="SSF52047">
    <property type="entry name" value="RNI-like"/>
    <property type="match status" value="1"/>
</dbReference>
<organism evidence="1 2">
    <name type="scientific">Roridomyces roridus</name>
    <dbReference type="NCBI Taxonomy" id="1738132"/>
    <lineage>
        <taxon>Eukaryota</taxon>
        <taxon>Fungi</taxon>
        <taxon>Dikarya</taxon>
        <taxon>Basidiomycota</taxon>
        <taxon>Agaricomycotina</taxon>
        <taxon>Agaricomycetes</taxon>
        <taxon>Agaricomycetidae</taxon>
        <taxon>Agaricales</taxon>
        <taxon>Marasmiineae</taxon>
        <taxon>Mycenaceae</taxon>
        <taxon>Roridomyces</taxon>
    </lineage>
</organism>
<reference evidence="1" key="1">
    <citation type="submission" date="2023-03" db="EMBL/GenBank/DDBJ databases">
        <title>Massive genome expansion in bonnet fungi (Mycena s.s.) driven by repeated elements and novel gene families across ecological guilds.</title>
        <authorList>
            <consortium name="Lawrence Berkeley National Laboratory"/>
            <person name="Harder C.B."/>
            <person name="Miyauchi S."/>
            <person name="Viragh M."/>
            <person name="Kuo A."/>
            <person name="Thoen E."/>
            <person name="Andreopoulos B."/>
            <person name="Lu D."/>
            <person name="Skrede I."/>
            <person name="Drula E."/>
            <person name="Henrissat B."/>
            <person name="Morin E."/>
            <person name="Kohler A."/>
            <person name="Barry K."/>
            <person name="LaButti K."/>
            <person name="Morin E."/>
            <person name="Salamov A."/>
            <person name="Lipzen A."/>
            <person name="Mereny Z."/>
            <person name="Hegedus B."/>
            <person name="Baldrian P."/>
            <person name="Stursova M."/>
            <person name="Weitz H."/>
            <person name="Taylor A."/>
            <person name="Grigoriev I.V."/>
            <person name="Nagy L.G."/>
            <person name="Martin F."/>
            <person name="Kauserud H."/>
        </authorList>
    </citation>
    <scope>NUCLEOTIDE SEQUENCE</scope>
    <source>
        <strain evidence="1">9284</strain>
    </source>
</reference>
<gene>
    <name evidence="1" type="ORF">FB45DRAFT_445771</name>
</gene>
<name>A0AAD7FS54_9AGAR</name>
<proteinExistence type="predicted"/>
<comment type="caution">
    <text evidence="1">The sequence shown here is derived from an EMBL/GenBank/DDBJ whole genome shotgun (WGS) entry which is preliminary data.</text>
</comment>
<evidence type="ECO:0000313" key="2">
    <source>
        <dbReference type="Proteomes" id="UP001221142"/>
    </source>
</evidence>
<dbReference type="EMBL" id="JARKIF010000006">
    <property type="protein sequence ID" value="KAJ7636347.1"/>
    <property type="molecule type" value="Genomic_DNA"/>
</dbReference>
<accession>A0AAD7FS54</accession>
<keyword evidence="2" id="KW-1185">Reference proteome</keyword>
<protein>
    <recommendedName>
        <fullName evidence="3">F-box domain-containing protein</fullName>
    </recommendedName>
</protein>
<evidence type="ECO:0000313" key="1">
    <source>
        <dbReference type="EMBL" id="KAJ7636347.1"/>
    </source>
</evidence>
<evidence type="ECO:0008006" key="3">
    <source>
        <dbReference type="Google" id="ProtNLM"/>
    </source>
</evidence>
<dbReference type="AlphaFoldDB" id="A0AAD7FS54"/>